<evidence type="ECO:0000313" key="3">
    <source>
        <dbReference type="Proteomes" id="UP000076858"/>
    </source>
</evidence>
<sequence length="101" mass="11487">MCSRLFHGLSAFVRVFFLSFVIDFCPTAVLMTNAAHHQSRFRLNSYILEYCIRVPFSDRYCLENSSPELQLVSENALKVYINATLQLTVIAELANQSTPGH</sequence>
<evidence type="ECO:0000313" key="2">
    <source>
        <dbReference type="EMBL" id="KZS03208.1"/>
    </source>
</evidence>
<feature type="transmembrane region" description="Helical" evidence="1">
    <location>
        <begin position="12"/>
        <end position="32"/>
    </location>
</feature>
<dbReference type="EMBL" id="LRGB01003325">
    <property type="protein sequence ID" value="KZS03208.1"/>
    <property type="molecule type" value="Genomic_DNA"/>
</dbReference>
<keyword evidence="1" id="KW-0472">Membrane</keyword>
<accession>A0A164KF74</accession>
<dbReference type="Proteomes" id="UP000076858">
    <property type="component" value="Unassembled WGS sequence"/>
</dbReference>
<evidence type="ECO:0000256" key="1">
    <source>
        <dbReference type="SAM" id="Phobius"/>
    </source>
</evidence>
<keyword evidence="1" id="KW-0812">Transmembrane</keyword>
<keyword evidence="3" id="KW-1185">Reference proteome</keyword>
<gene>
    <name evidence="2" type="ORF">APZ42_034073</name>
</gene>
<name>A0A164KF74_9CRUS</name>
<organism evidence="2 3">
    <name type="scientific">Daphnia magna</name>
    <dbReference type="NCBI Taxonomy" id="35525"/>
    <lineage>
        <taxon>Eukaryota</taxon>
        <taxon>Metazoa</taxon>
        <taxon>Ecdysozoa</taxon>
        <taxon>Arthropoda</taxon>
        <taxon>Crustacea</taxon>
        <taxon>Branchiopoda</taxon>
        <taxon>Diplostraca</taxon>
        <taxon>Cladocera</taxon>
        <taxon>Anomopoda</taxon>
        <taxon>Daphniidae</taxon>
        <taxon>Daphnia</taxon>
    </lineage>
</organism>
<comment type="caution">
    <text evidence="2">The sequence shown here is derived from an EMBL/GenBank/DDBJ whole genome shotgun (WGS) entry which is preliminary data.</text>
</comment>
<protein>
    <submittedName>
        <fullName evidence="2">Uncharacterized protein</fullName>
    </submittedName>
</protein>
<proteinExistence type="predicted"/>
<dbReference type="AlphaFoldDB" id="A0A164KF74"/>
<keyword evidence="1" id="KW-1133">Transmembrane helix</keyword>
<reference evidence="2 3" key="1">
    <citation type="submission" date="2016-03" db="EMBL/GenBank/DDBJ databases">
        <title>EvidentialGene: Evidence-directed Construction of Genes on Genomes.</title>
        <authorList>
            <person name="Gilbert D.G."/>
            <person name="Choi J.-H."/>
            <person name="Mockaitis K."/>
            <person name="Colbourne J."/>
            <person name="Pfrender M."/>
        </authorList>
    </citation>
    <scope>NUCLEOTIDE SEQUENCE [LARGE SCALE GENOMIC DNA]</scope>
    <source>
        <strain evidence="2 3">Xinb3</strain>
        <tissue evidence="2">Complete organism</tissue>
    </source>
</reference>